<evidence type="ECO:0000313" key="4">
    <source>
        <dbReference type="Proteomes" id="UP000555103"/>
    </source>
</evidence>
<sequence length="439" mass="48899">MITKQHKEIAQWSIEFARQNGCQDARVSVITAQNNSFEYRDTQLDKLQQSTENKLYIELFVDNKYGSFSTNKIEKSELEAFLKSGIASTRYLSEDKFRQLPDPKRYYKSKGNDLDLYDKSFDNVDTGIKLELAKATVDEILGTNEKIISVSSYYDDGVGAEYMIASNGFEGETVDSGFNISVSVSLKTDGDARAESYWYDSAVYWNDLKKGGIAKVALERALRKIGQKKIKSGKYSMLLDNTTASRLLSPMISAMYGVSLQQKNSFLLDKLGQKIASDKLTIKDTPHLKRSFGARWFDGEGVATQGRVIIDKGILNTYFIDTYNALKMETTPTIASPSIIQVALGNKNFDQLLQSVQNGIWVTGFNGGNSNSTTGDFSFGIEGFLIENGMATTPISEMNITGNLLTLWENLVEIGNDPRENSSWRLPSLLFGDVNFSGL</sequence>
<keyword evidence="4" id="KW-1185">Reference proteome</keyword>
<organism evidence="3 4">
    <name type="scientific">Dysgonomonas hofstadii</name>
    <dbReference type="NCBI Taxonomy" id="637886"/>
    <lineage>
        <taxon>Bacteria</taxon>
        <taxon>Pseudomonadati</taxon>
        <taxon>Bacteroidota</taxon>
        <taxon>Bacteroidia</taxon>
        <taxon>Bacteroidales</taxon>
        <taxon>Dysgonomonadaceae</taxon>
        <taxon>Dysgonomonas</taxon>
    </lineage>
</organism>
<dbReference type="InterPro" id="IPR045570">
    <property type="entry name" value="Metalloprtase-TldD/E_cen_dom"/>
</dbReference>
<dbReference type="InterPro" id="IPR035068">
    <property type="entry name" value="TldD/PmbA_N"/>
</dbReference>
<dbReference type="GO" id="GO:0008237">
    <property type="term" value="F:metallopeptidase activity"/>
    <property type="evidence" value="ECO:0007669"/>
    <property type="project" value="InterPro"/>
</dbReference>
<accession>A0A840CNV7</accession>
<evidence type="ECO:0000259" key="2">
    <source>
        <dbReference type="Pfam" id="PF19290"/>
    </source>
</evidence>
<dbReference type="PANTHER" id="PTHR43421:SF1">
    <property type="entry name" value="METALLOPROTEASE PMBA"/>
    <property type="match status" value="1"/>
</dbReference>
<dbReference type="Pfam" id="PF19290">
    <property type="entry name" value="PmbA_TldD_2nd"/>
    <property type="match status" value="1"/>
</dbReference>
<reference evidence="3 4" key="1">
    <citation type="submission" date="2020-08" db="EMBL/GenBank/DDBJ databases">
        <title>Genomic Encyclopedia of Type Strains, Phase IV (KMG-IV): sequencing the most valuable type-strain genomes for metagenomic binning, comparative biology and taxonomic classification.</title>
        <authorList>
            <person name="Goeker M."/>
        </authorList>
    </citation>
    <scope>NUCLEOTIDE SEQUENCE [LARGE SCALE GENOMIC DNA]</scope>
    <source>
        <strain evidence="3 4">DSM 104969</strain>
    </source>
</reference>
<feature type="domain" description="Metalloprotease TldD/E central" evidence="2">
    <location>
        <begin position="121"/>
        <end position="224"/>
    </location>
</feature>
<dbReference type="InterPro" id="IPR047657">
    <property type="entry name" value="PmbA"/>
</dbReference>
<dbReference type="RefSeq" id="WP_183308518.1">
    <property type="nucleotide sequence ID" value="NZ_JACIEP010000016.1"/>
</dbReference>
<feature type="domain" description="Metalloprotease TldD/E C-terminal" evidence="1">
    <location>
        <begin position="232"/>
        <end position="438"/>
    </location>
</feature>
<proteinExistence type="predicted"/>
<name>A0A840CNV7_9BACT</name>
<dbReference type="GO" id="GO:0006508">
    <property type="term" value="P:proteolysis"/>
    <property type="evidence" value="ECO:0007669"/>
    <property type="project" value="InterPro"/>
</dbReference>
<dbReference type="InterPro" id="IPR045569">
    <property type="entry name" value="Metalloprtase-TldD/E_C"/>
</dbReference>
<dbReference type="SUPFAM" id="SSF111283">
    <property type="entry name" value="Putative modulator of DNA gyrase, PmbA/TldD"/>
    <property type="match status" value="1"/>
</dbReference>
<dbReference type="EMBL" id="JACIEP010000016">
    <property type="protein sequence ID" value="MBB4037690.1"/>
    <property type="molecule type" value="Genomic_DNA"/>
</dbReference>
<gene>
    <name evidence="3" type="ORF">GGR21_003611</name>
</gene>
<dbReference type="GO" id="GO:0005829">
    <property type="term" value="C:cytosol"/>
    <property type="evidence" value="ECO:0007669"/>
    <property type="project" value="TreeGrafter"/>
</dbReference>
<dbReference type="AlphaFoldDB" id="A0A840CNV7"/>
<evidence type="ECO:0000313" key="3">
    <source>
        <dbReference type="EMBL" id="MBB4037690.1"/>
    </source>
</evidence>
<evidence type="ECO:0000259" key="1">
    <source>
        <dbReference type="Pfam" id="PF19289"/>
    </source>
</evidence>
<dbReference type="PANTHER" id="PTHR43421">
    <property type="entry name" value="METALLOPROTEASE PMBA"/>
    <property type="match status" value="1"/>
</dbReference>
<protein>
    <submittedName>
        <fullName evidence="3">PmbA protein</fullName>
    </submittedName>
</protein>
<dbReference type="Proteomes" id="UP000555103">
    <property type="component" value="Unassembled WGS sequence"/>
</dbReference>
<dbReference type="Pfam" id="PF19289">
    <property type="entry name" value="PmbA_TldD_3rd"/>
    <property type="match status" value="1"/>
</dbReference>
<dbReference type="InterPro" id="IPR036059">
    <property type="entry name" value="TldD/PmbA_sf"/>
</dbReference>
<comment type="caution">
    <text evidence="3">The sequence shown here is derived from an EMBL/GenBank/DDBJ whole genome shotgun (WGS) entry which is preliminary data.</text>
</comment>
<dbReference type="Gene3D" id="3.30.2290.10">
    <property type="entry name" value="PmbA/TldD superfamily"/>
    <property type="match status" value="1"/>
</dbReference>